<dbReference type="InterPro" id="IPR013022">
    <property type="entry name" value="Xyl_isomerase-like_TIM-brl"/>
</dbReference>
<dbReference type="Gene3D" id="3.20.20.150">
    <property type="entry name" value="Divalent-metal-dependent TIM barrel enzymes"/>
    <property type="match status" value="1"/>
</dbReference>
<gene>
    <name evidence="2" type="ORF">IAC78_01520</name>
</gene>
<proteinExistence type="predicted"/>
<organism evidence="2 3">
    <name type="scientific">Candidatus Scatoplasma merdavium</name>
    <dbReference type="NCBI Taxonomy" id="2840932"/>
    <lineage>
        <taxon>Bacteria</taxon>
        <taxon>Bacillati</taxon>
        <taxon>Bacillota</taxon>
        <taxon>Bacilli</taxon>
        <taxon>Bacillales</taxon>
        <taxon>Candidatus Scatoplasma</taxon>
    </lineage>
</organism>
<dbReference type="AlphaFoldDB" id="A0A9D9D987"/>
<evidence type="ECO:0000259" key="1">
    <source>
        <dbReference type="Pfam" id="PF01261"/>
    </source>
</evidence>
<name>A0A9D9D987_9BACL</name>
<dbReference type="GO" id="GO:0016853">
    <property type="term" value="F:isomerase activity"/>
    <property type="evidence" value="ECO:0007669"/>
    <property type="project" value="UniProtKB-KW"/>
</dbReference>
<keyword evidence="2" id="KW-0413">Isomerase</keyword>
<protein>
    <submittedName>
        <fullName evidence="2">Sugar phosphate isomerase/epimerase</fullName>
    </submittedName>
</protein>
<sequence>MSLKFGIRGHDLVTKSNVDELVKKMKEHDLKYLQLVFPKTFADYSYDSSYVNNVLNKLNEAGIQVKMLGAYFNPVHSDKKVVDSGVNNFISNLDISHLFNACVGSETGSYNDSPWTYVPKNHTEEGYQETLSIFKKLVEHADKIEANISVEAAWGHVIYSPDCLSRFVKDLNSPNVFVTIDLYNLLYPGNFEDRDYIFEKALTTFKDKIKIIHLKDGKIVNGKLVQCAPGKGDFHYSFMIQEILKYCPDATLIFEGVKEDDIDESYSALKTIEKNFSF</sequence>
<dbReference type="InterPro" id="IPR050312">
    <property type="entry name" value="IolE/XylAMocC-like"/>
</dbReference>
<accession>A0A9D9D987</accession>
<dbReference type="Proteomes" id="UP000823629">
    <property type="component" value="Unassembled WGS sequence"/>
</dbReference>
<reference evidence="2" key="2">
    <citation type="journal article" date="2021" name="PeerJ">
        <title>Extensive microbial diversity within the chicken gut microbiome revealed by metagenomics and culture.</title>
        <authorList>
            <person name="Gilroy R."/>
            <person name="Ravi A."/>
            <person name="Getino M."/>
            <person name="Pursley I."/>
            <person name="Horton D.L."/>
            <person name="Alikhan N.F."/>
            <person name="Baker D."/>
            <person name="Gharbi K."/>
            <person name="Hall N."/>
            <person name="Watson M."/>
            <person name="Adriaenssens E.M."/>
            <person name="Foster-Nyarko E."/>
            <person name="Jarju S."/>
            <person name="Secka A."/>
            <person name="Antonio M."/>
            <person name="Oren A."/>
            <person name="Chaudhuri R.R."/>
            <person name="La Ragione R."/>
            <person name="Hildebrand F."/>
            <person name="Pallen M.J."/>
        </authorList>
    </citation>
    <scope>NUCLEOTIDE SEQUENCE</scope>
    <source>
        <strain evidence="2">1748</strain>
    </source>
</reference>
<dbReference type="InterPro" id="IPR036237">
    <property type="entry name" value="Xyl_isomerase-like_sf"/>
</dbReference>
<dbReference type="PANTHER" id="PTHR12110">
    <property type="entry name" value="HYDROXYPYRUVATE ISOMERASE"/>
    <property type="match status" value="1"/>
</dbReference>
<dbReference type="SUPFAM" id="SSF51658">
    <property type="entry name" value="Xylose isomerase-like"/>
    <property type="match status" value="1"/>
</dbReference>
<feature type="domain" description="Xylose isomerase-like TIM barrel" evidence="1">
    <location>
        <begin position="23"/>
        <end position="266"/>
    </location>
</feature>
<dbReference type="Pfam" id="PF01261">
    <property type="entry name" value="AP_endonuc_2"/>
    <property type="match status" value="1"/>
</dbReference>
<dbReference type="PANTHER" id="PTHR12110:SF21">
    <property type="entry name" value="XYLOSE ISOMERASE-LIKE TIM BARREL DOMAIN-CONTAINING PROTEIN"/>
    <property type="match status" value="1"/>
</dbReference>
<evidence type="ECO:0000313" key="2">
    <source>
        <dbReference type="EMBL" id="MBO8414147.1"/>
    </source>
</evidence>
<comment type="caution">
    <text evidence="2">The sequence shown here is derived from an EMBL/GenBank/DDBJ whole genome shotgun (WGS) entry which is preliminary data.</text>
</comment>
<evidence type="ECO:0000313" key="3">
    <source>
        <dbReference type="Proteomes" id="UP000823629"/>
    </source>
</evidence>
<dbReference type="EMBL" id="JADING010000044">
    <property type="protein sequence ID" value="MBO8414147.1"/>
    <property type="molecule type" value="Genomic_DNA"/>
</dbReference>
<reference evidence="2" key="1">
    <citation type="submission" date="2020-10" db="EMBL/GenBank/DDBJ databases">
        <authorList>
            <person name="Gilroy R."/>
        </authorList>
    </citation>
    <scope>NUCLEOTIDE SEQUENCE</scope>
    <source>
        <strain evidence="2">1748</strain>
    </source>
</reference>